<dbReference type="GO" id="GO:0003887">
    <property type="term" value="F:DNA-directed DNA polymerase activity"/>
    <property type="evidence" value="ECO:0007669"/>
    <property type="project" value="UniProtKB-KW"/>
</dbReference>
<evidence type="ECO:0000256" key="20">
    <source>
        <dbReference type="ARBA" id="ARBA00045548"/>
    </source>
</evidence>
<dbReference type="GO" id="GO:0008270">
    <property type="term" value="F:zinc ion binding"/>
    <property type="evidence" value="ECO:0007669"/>
    <property type="project" value="TreeGrafter"/>
</dbReference>
<dbReference type="FunFam" id="3.20.20.140:FF:000047">
    <property type="entry name" value="PHP domain-containing protein"/>
    <property type="match status" value="1"/>
</dbReference>
<dbReference type="InterPro" id="IPR037160">
    <property type="entry name" value="DNA_Pol_thumb_sf"/>
</dbReference>
<dbReference type="PANTHER" id="PTHR36928">
    <property type="entry name" value="PHOSPHATASE YCDX-RELATED"/>
    <property type="match status" value="1"/>
</dbReference>
<dbReference type="InterPro" id="IPR004013">
    <property type="entry name" value="PHP_dom"/>
</dbReference>
<gene>
    <name evidence="25" type="ORF">DDZ15_08160</name>
</gene>
<dbReference type="PANTHER" id="PTHR36928:SF1">
    <property type="entry name" value="PHOSPHATASE YCDX-RELATED"/>
    <property type="match status" value="1"/>
</dbReference>
<comment type="catalytic activity">
    <reaction evidence="21">
        <text>DNA(n) + a 2'-deoxyribonucleoside 5'-triphosphate = DNA(n+1) + diphosphate</text>
        <dbReference type="Rhea" id="RHEA:22508"/>
        <dbReference type="Rhea" id="RHEA-COMP:17339"/>
        <dbReference type="Rhea" id="RHEA-COMP:17340"/>
        <dbReference type="ChEBI" id="CHEBI:33019"/>
        <dbReference type="ChEBI" id="CHEBI:61560"/>
        <dbReference type="ChEBI" id="CHEBI:173112"/>
        <dbReference type="EC" id="2.7.7.7"/>
    </reaction>
</comment>
<reference evidence="25 26" key="1">
    <citation type="submission" date="2018-05" db="EMBL/GenBank/DDBJ databases">
        <title>Rhodohalobacter halophilus gen. nov., sp. nov., a moderately halophilic member of the family Balneolaceae.</title>
        <authorList>
            <person name="Liu Z.-W."/>
        </authorList>
    </citation>
    <scope>NUCLEOTIDE SEQUENCE [LARGE SCALE GENOMIC DNA]</scope>
    <source>
        <strain evidence="25 26">8A47</strain>
    </source>
</reference>
<evidence type="ECO:0000256" key="17">
    <source>
        <dbReference type="ARBA" id="ARBA00035726"/>
    </source>
</evidence>
<dbReference type="Pfam" id="PF02811">
    <property type="entry name" value="PHP"/>
    <property type="match status" value="1"/>
</dbReference>
<dbReference type="GO" id="GO:0004527">
    <property type="term" value="F:exonuclease activity"/>
    <property type="evidence" value="ECO:0007669"/>
    <property type="project" value="UniProtKB-KW"/>
</dbReference>
<dbReference type="PRINTS" id="PR00870">
    <property type="entry name" value="DNAPOLXBETA"/>
</dbReference>
<dbReference type="Gene3D" id="3.30.210.10">
    <property type="entry name" value="DNA polymerase, thumb domain"/>
    <property type="match status" value="1"/>
</dbReference>
<evidence type="ECO:0000256" key="14">
    <source>
        <dbReference type="ARBA" id="ARBA00023053"/>
    </source>
</evidence>
<dbReference type="SMART" id="SM00278">
    <property type="entry name" value="HhH1"/>
    <property type="match status" value="3"/>
</dbReference>
<keyword evidence="15" id="KW-0234">DNA repair</keyword>
<dbReference type="InterPro" id="IPR003583">
    <property type="entry name" value="Hlx-hairpin-Hlx_DNA-bd_motif"/>
</dbReference>
<dbReference type="GO" id="GO:0042578">
    <property type="term" value="F:phosphoric ester hydrolase activity"/>
    <property type="evidence" value="ECO:0007669"/>
    <property type="project" value="TreeGrafter"/>
</dbReference>
<protein>
    <recommendedName>
        <fullName evidence="5">DNA polymerase beta</fullName>
        <ecNumber evidence="3">2.7.7.7</ecNumber>
        <ecNumber evidence="4">4.2.99.18</ecNumber>
    </recommendedName>
    <alternativeName>
        <fullName evidence="16">5'-deoxyribose-phosphate lyase</fullName>
    </alternativeName>
    <alternativeName>
        <fullName evidence="17">AP lyase</fullName>
    </alternativeName>
</protein>
<dbReference type="CDD" id="cd07436">
    <property type="entry name" value="PHP_PolX"/>
    <property type="match status" value="1"/>
</dbReference>
<evidence type="ECO:0000313" key="26">
    <source>
        <dbReference type="Proteomes" id="UP000245533"/>
    </source>
</evidence>
<keyword evidence="11" id="KW-0227">DNA damage</keyword>
<keyword evidence="12" id="KW-0832">Ubl conjugation</keyword>
<keyword evidence="6" id="KW-0488">Methylation</keyword>
<evidence type="ECO:0000256" key="15">
    <source>
        <dbReference type="ARBA" id="ARBA00023204"/>
    </source>
</evidence>
<evidence type="ECO:0000256" key="7">
    <source>
        <dbReference type="ARBA" id="ARBA00022634"/>
    </source>
</evidence>
<dbReference type="InterPro" id="IPR028207">
    <property type="entry name" value="DNA_pol_B_palm_palm"/>
</dbReference>
<dbReference type="GO" id="GO:0140078">
    <property type="term" value="F:class I DNA-(apurinic or apyrimidinic site) endonuclease activity"/>
    <property type="evidence" value="ECO:0007669"/>
    <property type="project" value="UniProtKB-EC"/>
</dbReference>
<comment type="cofactor">
    <cofactor evidence="1">
        <name>Mg(2+)</name>
        <dbReference type="ChEBI" id="CHEBI:18420"/>
    </cofactor>
</comment>
<keyword evidence="7" id="KW-0237">DNA synthesis</keyword>
<dbReference type="InterPro" id="IPR022311">
    <property type="entry name" value="PolX-like"/>
</dbReference>
<dbReference type="Pfam" id="PF14520">
    <property type="entry name" value="HHH_5"/>
    <property type="match status" value="1"/>
</dbReference>
<evidence type="ECO:0000256" key="8">
    <source>
        <dbReference type="ARBA" id="ARBA00022679"/>
    </source>
</evidence>
<dbReference type="GO" id="GO:0003677">
    <property type="term" value="F:DNA binding"/>
    <property type="evidence" value="ECO:0007669"/>
    <property type="project" value="InterPro"/>
</dbReference>
<comment type="subcellular location">
    <subcellularLocation>
        <location evidence="2">Cytoplasm</location>
    </subcellularLocation>
</comment>
<dbReference type="GO" id="GO:0005829">
    <property type="term" value="C:cytosol"/>
    <property type="evidence" value="ECO:0007669"/>
    <property type="project" value="TreeGrafter"/>
</dbReference>
<organism evidence="25 26">
    <name type="scientific">Rhodohalobacter mucosus</name>
    <dbReference type="NCBI Taxonomy" id="2079485"/>
    <lineage>
        <taxon>Bacteria</taxon>
        <taxon>Pseudomonadati</taxon>
        <taxon>Balneolota</taxon>
        <taxon>Balneolia</taxon>
        <taxon>Balneolales</taxon>
        <taxon>Balneolaceae</taxon>
        <taxon>Rhodohalobacter</taxon>
    </lineage>
</organism>
<keyword evidence="8" id="KW-0808">Transferase</keyword>
<keyword evidence="13" id="KW-0239">DNA-directed DNA polymerase</keyword>
<dbReference type="EC" id="2.7.7.7" evidence="3"/>
<keyword evidence="25" id="KW-0378">Hydrolase</keyword>
<dbReference type="Gene3D" id="3.20.20.140">
    <property type="entry name" value="Metal-dependent hydrolases"/>
    <property type="match status" value="1"/>
</dbReference>
<dbReference type="InterPro" id="IPR050243">
    <property type="entry name" value="PHP_phosphatase"/>
</dbReference>
<evidence type="ECO:0000256" key="4">
    <source>
        <dbReference type="ARBA" id="ARBA00012720"/>
    </source>
</evidence>
<dbReference type="SMART" id="SM00483">
    <property type="entry name" value="POLXc"/>
    <property type="match status" value="1"/>
</dbReference>
<proteinExistence type="predicted"/>
<dbReference type="Pfam" id="PF14792">
    <property type="entry name" value="DNA_pol_B_palm"/>
    <property type="match status" value="1"/>
</dbReference>
<dbReference type="Pfam" id="PF14716">
    <property type="entry name" value="HHH_8"/>
    <property type="match status" value="1"/>
</dbReference>
<dbReference type="EC" id="4.2.99.18" evidence="4"/>
<evidence type="ECO:0000256" key="5">
    <source>
        <dbReference type="ARBA" id="ARBA00020020"/>
    </source>
</evidence>
<evidence type="ECO:0000256" key="10">
    <source>
        <dbReference type="ARBA" id="ARBA00022705"/>
    </source>
</evidence>
<dbReference type="GO" id="GO:0006281">
    <property type="term" value="P:DNA repair"/>
    <property type="evidence" value="ECO:0007669"/>
    <property type="project" value="UniProtKB-KW"/>
</dbReference>
<evidence type="ECO:0000256" key="16">
    <source>
        <dbReference type="ARBA" id="ARBA00035717"/>
    </source>
</evidence>
<dbReference type="SUPFAM" id="SSF89550">
    <property type="entry name" value="PHP domain-like"/>
    <property type="match status" value="1"/>
</dbReference>
<evidence type="ECO:0000256" key="21">
    <source>
        <dbReference type="ARBA" id="ARBA00049244"/>
    </source>
</evidence>
<evidence type="ECO:0000259" key="23">
    <source>
        <dbReference type="SMART" id="SM00481"/>
    </source>
</evidence>
<dbReference type="SMART" id="SM00481">
    <property type="entry name" value="POLIIIAc"/>
    <property type="match status" value="1"/>
</dbReference>
<dbReference type="AlphaFoldDB" id="A0A316U0Z0"/>
<evidence type="ECO:0000259" key="24">
    <source>
        <dbReference type="SMART" id="SM00483"/>
    </source>
</evidence>
<dbReference type="InterPro" id="IPR043519">
    <property type="entry name" value="NT_sf"/>
</dbReference>
<comment type="caution">
    <text evidence="25">The sequence shown here is derived from an EMBL/GenBank/DDBJ whole genome shotgun (WGS) entry which is preliminary data.</text>
</comment>
<evidence type="ECO:0000313" key="25">
    <source>
        <dbReference type="EMBL" id="PWN06486.1"/>
    </source>
</evidence>
<comment type="catalytic activity">
    <reaction evidence="19">
        <text>a 5'-end 2'-deoxyribose-2'-deoxyribonucleotide-DNA = (2E,4S)-4-hydroxypenten-2-al-5-phosphate + a 5'-end 5'-phospho-2'-deoxyribonucleoside-DNA + H(+)</text>
        <dbReference type="Rhea" id="RHEA:76255"/>
        <dbReference type="Rhea" id="RHEA-COMP:13180"/>
        <dbReference type="Rhea" id="RHEA-COMP:18657"/>
        <dbReference type="ChEBI" id="CHEBI:15378"/>
        <dbReference type="ChEBI" id="CHEBI:136412"/>
        <dbReference type="ChEBI" id="CHEBI:195194"/>
        <dbReference type="ChEBI" id="CHEBI:195195"/>
    </reaction>
</comment>
<feature type="domain" description="Helix-hairpin-helix DNA-binding motif class 1" evidence="22">
    <location>
        <begin position="94"/>
        <end position="113"/>
    </location>
</feature>
<dbReference type="NCBIfam" id="NF006375">
    <property type="entry name" value="PRK08609.1"/>
    <property type="match status" value="1"/>
</dbReference>
<dbReference type="RefSeq" id="WP_109646600.1">
    <property type="nucleotide sequence ID" value="NZ_QGGB01000006.1"/>
</dbReference>
<sequence>MPVHNSDISDMLRKAADLLEIEGADEFRVRSYRQAARSIDNLTENLTDKVSDGEDLTGIPDVGESIAEKIEEIVKTGSLKQLEEIKKRVPEELADLLNLEGIGPKRAKEIYDELDVDSITDLREAVEKHKVREIEGFGKKTEEKIGRELERQSNQESRTLLSRAEEIAEPLLEYLNECKEADRIVIAGSYRRRKETVGDLDILATGEDEEAIANHFVSYEDVDEVIKKGEKRTSIRLKSGLQVDMAVLSKESFGAALIYFTGSKEHGIHLRERALARDLKVNEYGIFREGEDEPIAGETEEEMYEALDLAWVPPEMRENRGEIELAEKDNLPDLITLDDIKGDIHMHTTYTDGGASIREMAEAARDLGYQYIAITDHSKRVNVAGGLDADELAEQLKEIDELNDETDGIRILKGAEVDILEDGSLDLPDDILSRLDLRICSVHYHMDMDSDKQTERILKAMDNPWFDILAHPTGRLLQKREAMELDLEAIMDKAAEKKILMEINANPERLDLNDRNCKMAMERGLMISVATDAHSIGDLKNMKYGVYQARRGWLEPKNVVNTLGVDELLEHFGKNG</sequence>
<comment type="catalytic activity">
    <reaction evidence="18">
        <text>2'-deoxyribonucleotide-(2'-deoxyribose 5'-phosphate)-2'-deoxyribonucleotide-DNA = a 3'-end 2'-deoxyribonucleotide-(2,3-dehydro-2,3-deoxyribose 5'-phosphate)-DNA + a 5'-end 5'-phospho-2'-deoxyribonucleoside-DNA + H(+)</text>
        <dbReference type="Rhea" id="RHEA:66592"/>
        <dbReference type="Rhea" id="RHEA-COMP:13180"/>
        <dbReference type="Rhea" id="RHEA-COMP:16897"/>
        <dbReference type="Rhea" id="RHEA-COMP:17067"/>
        <dbReference type="ChEBI" id="CHEBI:15378"/>
        <dbReference type="ChEBI" id="CHEBI:136412"/>
        <dbReference type="ChEBI" id="CHEBI:157695"/>
        <dbReference type="ChEBI" id="CHEBI:167181"/>
        <dbReference type="EC" id="4.2.99.18"/>
    </reaction>
</comment>
<keyword evidence="25" id="KW-0540">Nuclease</keyword>
<evidence type="ECO:0000256" key="3">
    <source>
        <dbReference type="ARBA" id="ARBA00012417"/>
    </source>
</evidence>
<evidence type="ECO:0000256" key="12">
    <source>
        <dbReference type="ARBA" id="ARBA00022843"/>
    </source>
</evidence>
<dbReference type="InterPro" id="IPR003141">
    <property type="entry name" value="Pol/His_phosphatase_N"/>
</dbReference>
<accession>A0A316U0Z0</accession>
<dbReference type="PIRSF" id="PIRSF005047">
    <property type="entry name" value="UCP005047_YshC"/>
    <property type="match status" value="1"/>
</dbReference>
<evidence type="ECO:0000256" key="2">
    <source>
        <dbReference type="ARBA" id="ARBA00004496"/>
    </source>
</evidence>
<dbReference type="Gene3D" id="1.10.150.110">
    <property type="entry name" value="DNA polymerase beta, N-terminal domain-like"/>
    <property type="match status" value="1"/>
</dbReference>
<feature type="domain" description="Helix-hairpin-helix DNA-binding motif class 1" evidence="22">
    <location>
        <begin position="54"/>
        <end position="73"/>
    </location>
</feature>
<evidence type="ECO:0000256" key="6">
    <source>
        <dbReference type="ARBA" id="ARBA00022481"/>
    </source>
</evidence>
<evidence type="ECO:0000256" key="18">
    <source>
        <dbReference type="ARBA" id="ARBA00044632"/>
    </source>
</evidence>
<dbReference type="Gene3D" id="1.10.150.20">
    <property type="entry name" value="5' to 3' exonuclease, C-terminal subdomain"/>
    <property type="match status" value="1"/>
</dbReference>
<keyword evidence="10" id="KW-0235">DNA replication</keyword>
<dbReference type="SUPFAM" id="SSF158702">
    <property type="entry name" value="Sec63 N-terminal domain-like"/>
    <property type="match status" value="1"/>
</dbReference>
<evidence type="ECO:0000256" key="9">
    <source>
        <dbReference type="ARBA" id="ARBA00022695"/>
    </source>
</evidence>
<dbReference type="InterPro" id="IPR047967">
    <property type="entry name" value="PolX_PHP"/>
</dbReference>
<name>A0A316U0Z0_9BACT</name>
<dbReference type="SUPFAM" id="SSF47802">
    <property type="entry name" value="DNA polymerase beta, N-terminal domain-like"/>
    <property type="match status" value="1"/>
</dbReference>
<evidence type="ECO:0000256" key="11">
    <source>
        <dbReference type="ARBA" id="ARBA00022763"/>
    </source>
</evidence>
<evidence type="ECO:0000256" key="19">
    <source>
        <dbReference type="ARBA" id="ARBA00044678"/>
    </source>
</evidence>
<dbReference type="EMBL" id="QGGB01000006">
    <property type="protein sequence ID" value="PWN06486.1"/>
    <property type="molecule type" value="Genomic_DNA"/>
</dbReference>
<evidence type="ECO:0000256" key="13">
    <source>
        <dbReference type="ARBA" id="ARBA00022932"/>
    </source>
</evidence>
<evidence type="ECO:0000256" key="1">
    <source>
        <dbReference type="ARBA" id="ARBA00001946"/>
    </source>
</evidence>
<dbReference type="Proteomes" id="UP000245533">
    <property type="component" value="Unassembled WGS sequence"/>
</dbReference>
<feature type="domain" description="Polymerase/histidinol phosphatase N-terminal" evidence="23">
    <location>
        <begin position="342"/>
        <end position="421"/>
    </location>
</feature>
<dbReference type="InterPro" id="IPR002054">
    <property type="entry name" value="DNA-dir_DNA_pol_X"/>
</dbReference>
<dbReference type="CDD" id="cd00141">
    <property type="entry name" value="NT_POLXc"/>
    <property type="match status" value="1"/>
</dbReference>
<keyword evidence="9" id="KW-0548">Nucleotidyltransferase</keyword>
<keyword evidence="26" id="KW-1185">Reference proteome</keyword>
<dbReference type="Gene3D" id="3.30.460.10">
    <property type="entry name" value="Beta Polymerase, domain 2"/>
    <property type="match status" value="1"/>
</dbReference>
<dbReference type="Pfam" id="PF14791">
    <property type="entry name" value="DNA_pol_B_thumb"/>
    <property type="match status" value="1"/>
</dbReference>
<keyword evidence="14" id="KW-0915">Sodium</keyword>
<keyword evidence="25" id="KW-0269">Exonuclease</keyword>
<dbReference type="InterPro" id="IPR010996">
    <property type="entry name" value="HHH_MUS81"/>
</dbReference>
<dbReference type="SUPFAM" id="SSF81301">
    <property type="entry name" value="Nucleotidyltransferase"/>
    <property type="match status" value="1"/>
</dbReference>
<feature type="domain" description="DNA-directed DNA polymerase X" evidence="24">
    <location>
        <begin position="3"/>
        <end position="318"/>
    </location>
</feature>
<feature type="domain" description="Helix-hairpin-helix DNA-binding motif class 1" evidence="22">
    <location>
        <begin position="129"/>
        <end position="148"/>
    </location>
</feature>
<comment type="function">
    <text evidence="20">Repair polymerase that plays a key role in base-excision repair. During this process, the damaged base is excised by specific DNA glycosylases, the DNA backbone is nicked at the abasic site by an apurinic/apyrimidic (AP) endonuclease, and POLB removes 5'-deoxyribose-phosphate from the preincised AP site acting as a 5'-deoxyribose-phosphate lyase (5'-dRP lyase); through its DNA polymerase activity, it adds one nucleotide to the 3' end of the arising single-nucleotide gap. Conducts 'gap-filling' DNA synthesis in a stepwise distributive fashion rather than in a processive fashion as for other DNA polymerases. It is also able to cleave sugar-phosphate bonds 3' to an intact AP site, acting as an AP lyase.</text>
</comment>
<dbReference type="InterPro" id="IPR029398">
    <property type="entry name" value="PolB_thumb"/>
</dbReference>
<dbReference type="InterPro" id="IPR016195">
    <property type="entry name" value="Pol/histidinol_Pase-like"/>
</dbReference>
<dbReference type="OrthoDB" id="9808747at2"/>
<dbReference type="InterPro" id="IPR002008">
    <property type="entry name" value="DNA_pol_X_beta-like"/>
</dbReference>
<dbReference type="InterPro" id="IPR027421">
    <property type="entry name" value="DNA_pol_lamdba_lyase_dom_sf"/>
</dbReference>
<evidence type="ECO:0000259" key="22">
    <source>
        <dbReference type="SMART" id="SM00278"/>
    </source>
</evidence>